<organism evidence="5 6">
    <name type="scientific">Dokdonia pacifica</name>
    <dbReference type="NCBI Taxonomy" id="1627892"/>
    <lineage>
        <taxon>Bacteria</taxon>
        <taxon>Pseudomonadati</taxon>
        <taxon>Bacteroidota</taxon>
        <taxon>Flavobacteriia</taxon>
        <taxon>Flavobacteriales</taxon>
        <taxon>Flavobacteriaceae</taxon>
        <taxon>Dokdonia</taxon>
    </lineage>
</organism>
<evidence type="ECO:0000259" key="4">
    <source>
        <dbReference type="Pfam" id="PF18962"/>
    </source>
</evidence>
<reference evidence="5 6" key="1">
    <citation type="submission" date="2017-06" db="EMBL/GenBank/DDBJ databases">
        <authorList>
            <person name="Kim H.J."/>
            <person name="Triplett B.A."/>
        </authorList>
    </citation>
    <scope>NUCLEOTIDE SEQUENCE [LARGE SCALE GENOMIC DNA]</scope>
    <source>
        <strain evidence="5 6">DSM 25597</strain>
    </source>
</reference>
<evidence type="ECO:0000256" key="2">
    <source>
        <dbReference type="SAM" id="SignalP"/>
    </source>
</evidence>
<keyword evidence="1 2" id="KW-0732">Signal</keyword>
<evidence type="ECO:0000256" key="1">
    <source>
        <dbReference type="ARBA" id="ARBA00022729"/>
    </source>
</evidence>
<dbReference type="InterPro" id="IPR011628">
    <property type="entry name" value="Cleaved_adhesin"/>
</dbReference>
<feature type="signal peptide" evidence="2">
    <location>
        <begin position="1"/>
        <end position="18"/>
    </location>
</feature>
<proteinExistence type="predicted"/>
<dbReference type="Pfam" id="PF07675">
    <property type="entry name" value="Cleaved_Adhesin"/>
    <property type="match status" value="1"/>
</dbReference>
<dbReference type="InterPro" id="IPR026444">
    <property type="entry name" value="Secre_tail"/>
</dbReference>
<feature type="domain" description="Cleaved adhesin" evidence="3">
    <location>
        <begin position="33"/>
        <end position="196"/>
    </location>
</feature>
<feature type="domain" description="Secretion system C-terminal sorting" evidence="4">
    <location>
        <begin position="228"/>
        <end position="282"/>
    </location>
</feature>
<feature type="chain" id="PRO_5013257967" evidence="2">
    <location>
        <begin position="19"/>
        <end position="284"/>
    </location>
</feature>
<keyword evidence="6" id="KW-1185">Reference proteome</keyword>
<accession>A0A239C3S1</accession>
<dbReference type="Pfam" id="PF18962">
    <property type="entry name" value="Por_Secre_tail"/>
    <property type="match status" value="1"/>
</dbReference>
<dbReference type="Gene3D" id="2.60.120.200">
    <property type="match status" value="1"/>
</dbReference>
<evidence type="ECO:0000313" key="5">
    <source>
        <dbReference type="EMBL" id="SNS14318.1"/>
    </source>
</evidence>
<sequence>MRKITLLVALCATFIMNAQIFTDDFEAETADATTFANWTSVDVDADGEFFEVADIEAAATGAEASPLSGLVADSDSWEGTPFTPDNFLILTDPIDLTGIDDATLVFTMGTYQTNGTFIADRLQVYVSTSNDPAVLVTETPVFDQTVGDVTPADDGGANSGADITPIDLSSFAGQEVYIAFRHFDSVDENSVLIDNIVLDGTLSAEDFNVTNFTHFYNTVNSEVRLNASVPMQNVKVFNTLGQEVVNRTLSNTEETVSISNLSKGVYIAQVAIGNTTETFKFIKR</sequence>
<dbReference type="NCBIfam" id="NF038128">
    <property type="entry name" value="choice_anch_J"/>
    <property type="match status" value="1"/>
</dbReference>
<gene>
    <name evidence="5" type="ORF">SAMN06265376_10785</name>
</gene>
<protein>
    <submittedName>
        <fullName evidence="5">Por secretion system C-terminal sorting domain-containing protein</fullName>
    </submittedName>
</protein>
<name>A0A239C3S1_9FLAO</name>
<dbReference type="Proteomes" id="UP000198379">
    <property type="component" value="Unassembled WGS sequence"/>
</dbReference>
<dbReference type="OrthoDB" id="1401747at2"/>
<evidence type="ECO:0000313" key="6">
    <source>
        <dbReference type="Proteomes" id="UP000198379"/>
    </source>
</evidence>
<evidence type="ECO:0000259" key="3">
    <source>
        <dbReference type="Pfam" id="PF07675"/>
    </source>
</evidence>
<dbReference type="AlphaFoldDB" id="A0A239C3S1"/>
<dbReference type="EMBL" id="FZNY01000007">
    <property type="protein sequence ID" value="SNS14318.1"/>
    <property type="molecule type" value="Genomic_DNA"/>
</dbReference>
<dbReference type="RefSeq" id="WP_089373087.1">
    <property type="nucleotide sequence ID" value="NZ_BMEP01000004.1"/>
</dbReference>
<dbReference type="NCBIfam" id="TIGR04183">
    <property type="entry name" value="Por_Secre_tail"/>
    <property type="match status" value="1"/>
</dbReference>